<accession>A0A8S3W0T2</accession>
<keyword evidence="2" id="KW-1185">Reference proteome</keyword>
<name>A0A8S3W0T2_PARAO</name>
<organism evidence="1 2">
    <name type="scientific">Parnassius apollo</name>
    <name type="common">Apollo butterfly</name>
    <name type="synonym">Papilio apollo</name>
    <dbReference type="NCBI Taxonomy" id="110799"/>
    <lineage>
        <taxon>Eukaryota</taxon>
        <taxon>Metazoa</taxon>
        <taxon>Ecdysozoa</taxon>
        <taxon>Arthropoda</taxon>
        <taxon>Hexapoda</taxon>
        <taxon>Insecta</taxon>
        <taxon>Pterygota</taxon>
        <taxon>Neoptera</taxon>
        <taxon>Endopterygota</taxon>
        <taxon>Lepidoptera</taxon>
        <taxon>Glossata</taxon>
        <taxon>Ditrysia</taxon>
        <taxon>Papilionoidea</taxon>
        <taxon>Papilionidae</taxon>
        <taxon>Parnassiinae</taxon>
        <taxon>Parnassini</taxon>
        <taxon>Parnassius</taxon>
        <taxon>Parnassius</taxon>
    </lineage>
</organism>
<dbReference type="EMBL" id="CAJQZP010000031">
    <property type="protein sequence ID" value="CAG4933963.1"/>
    <property type="molecule type" value="Genomic_DNA"/>
</dbReference>
<proteinExistence type="predicted"/>
<reference evidence="1" key="1">
    <citation type="submission" date="2021-04" db="EMBL/GenBank/DDBJ databases">
        <authorList>
            <person name="Tunstrom K."/>
        </authorList>
    </citation>
    <scope>NUCLEOTIDE SEQUENCE</scope>
</reference>
<dbReference type="Proteomes" id="UP000691718">
    <property type="component" value="Unassembled WGS sequence"/>
</dbReference>
<protein>
    <submittedName>
        <fullName evidence="1">(apollo) hypothetical protein</fullName>
    </submittedName>
</protein>
<evidence type="ECO:0000313" key="1">
    <source>
        <dbReference type="EMBL" id="CAG4933963.1"/>
    </source>
</evidence>
<gene>
    <name evidence="1" type="ORF">PAPOLLO_LOCUS751</name>
</gene>
<dbReference type="PANTHER" id="PTHR10773:SF19">
    <property type="match status" value="1"/>
</dbReference>
<dbReference type="OrthoDB" id="6747067at2759"/>
<dbReference type="PANTHER" id="PTHR10773">
    <property type="entry name" value="DNA-DIRECTED RNA POLYMERASES I, II, AND III SUBUNIT RPABC2"/>
    <property type="match status" value="1"/>
</dbReference>
<comment type="caution">
    <text evidence="1">The sequence shown here is derived from an EMBL/GenBank/DDBJ whole genome shotgun (WGS) entry which is preliminary data.</text>
</comment>
<sequence>MTQYVEQSIIEHIDKFPKYKSHYYRAQTDRMYLPPDMTLSKMYDLYLSDASSDESRKTVSFASYKRIFCTKFNIQRKKPQKDTCNKCDLLAVKIRDTTSQETKLNLEKERQQHHKEAEDARAMKKQEIALAKTYDHIETLTFDMEKTLPMPRIPTNVVFYKRQLWLYNCDVHPGKTGKGFCYVWVEGKAGTGAQEVGSTLRKHISLNLDSKVKELILWLDSCGSQDRNIKLTLLLFVVL</sequence>
<evidence type="ECO:0000313" key="2">
    <source>
        <dbReference type="Proteomes" id="UP000691718"/>
    </source>
</evidence>
<dbReference type="AlphaFoldDB" id="A0A8S3W0T2"/>